<dbReference type="Proteomes" id="UP001590951">
    <property type="component" value="Unassembled WGS sequence"/>
</dbReference>
<accession>A0ABR4BQL8</accession>
<dbReference type="PANTHER" id="PTHR37017:SF8">
    <property type="entry name" value="AB HYDROLASE-1 DOMAIN-CONTAINING PROTEIN"/>
    <property type="match status" value="1"/>
</dbReference>
<evidence type="ECO:0000313" key="4">
    <source>
        <dbReference type="Proteomes" id="UP001590951"/>
    </source>
</evidence>
<dbReference type="InterPro" id="IPR029058">
    <property type="entry name" value="AB_hydrolase_fold"/>
</dbReference>
<comment type="caution">
    <text evidence="3">The sequence shown here is derived from an EMBL/GenBank/DDBJ whole genome shotgun (WGS) entry which is preliminary data.</text>
</comment>
<proteinExistence type="predicted"/>
<dbReference type="SUPFAM" id="SSF53474">
    <property type="entry name" value="alpha/beta-Hydrolases"/>
    <property type="match status" value="1"/>
</dbReference>
<evidence type="ECO:0000313" key="3">
    <source>
        <dbReference type="EMBL" id="KAL2059194.1"/>
    </source>
</evidence>
<dbReference type="Pfam" id="PF12697">
    <property type="entry name" value="Abhydrolase_6"/>
    <property type="match status" value="1"/>
</dbReference>
<dbReference type="InterPro" id="IPR000073">
    <property type="entry name" value="AB_hydrolase_1"/>
</dbReference>
<dbReference type="Gene3D" id="3.40.50.1820">
    <property type="entry name" value="alpha/beta hydrolase"/>
    <property type="match status" value="1"/>
</dbReference>
<evidence type="ECO:0000259" key="2">
    <source>
        <dbReference type="Pfam" id="PF12697"/>
    </source>
</evidence>
<dbReference type="PANTHER" id="PTHR37017">
    <property type="entry name" value="AB HYDROLASE-1 DOMAIN-CONTAINING PROTEIN-RELATED"/>
    <property type="match status" value="1"/>
</dbReference>
<feature type="signal peptide" evidence="1">
    <location>
        <begin position="1"/>
        <end position="17"/>
    </location>
</feature>
<dbReference type="InterPro" id="IPR052897">
    <property type="entry name" value="Sec-Metab_Biosynth_Hydrolase"/>
</dbReference>
<reference evidence="3 4" key="1">
    <citation type="submission" date="2024-09" db="EMBL/GenBank/DDBJ databases">
        <title>Rethinking Asexuality: The Enigmatic Case of Functional Sexual Genes in Lepraria (Stereocaulaceae).</title>
        <authorList>
            <person name="Doellman M."/>
            <person name="Sun Y."/>
            <person name="Barcenas-Pena A."/>
            <person name="Lumbsch H.T."/>
            <person name="Grewe F."/>
        </authorList>
    </citation>
    <scope>NUCLEOTIDE SEQUENCE [LARGE SCALE GENOMIC DNA]</scope>
    <source>
        <strain evidence="3 4">Grewe 0041</strain>
    </source>
</reference>
<keyword evidence="4" id="KW-1185">Reference proteome</keyword>
<feature type="domain" description="AB hydrolase-1" evidence="2">
    <location>
        <begin position="24"/>
        <end position="260"/>
    </location>
</feature>
<evidence type="ECO:0000256" key="1">
    <source>
        <dbReference type="SAM" id="SignalP"/>
    </source>
</evidence>
<keyword evidence="1" id="KW-0732">Signal</keyword>
<organism evidence="3 4">
    <name type="scientific">Lepraria finkii</name>
    <dbReference type="NCBI Taxonomy" id="1340010"/>
    <lineage>
        <taxon>Eukaryota</taxon>
        <taxon>Fungi</taxon>
        <taxon>Dikarya</taxon>
        <taxon>Ascomycota</taxon>
        <taxon>Pezizomycotina</taxon>
        <taxon>Lecanoromycetes</taxon>
        <taxon>OSLEUM clade</taxon>
        <taxon>Lecanoromycetidae</taxon>
        <taxon>Lecanorales</taxon>
        <taxon>Lecanorineae</taxon>
        <taxon>Stereocaulaceae</taxon>
        <taxon>Lepraria</taxon>
    </lineage>
</organism>
<protein>
    <recommendedName>
        <fullName evidence="2">AB hydrolase-1 domain-containing protein</fullName>
    </recommendedName>
</protein>
<gene>
    <name evidence="3" type="ORF">ABVK25_000486</name>
</gene>
<sequence length="342" mass="36115">MLFQIFLVLQFIPMIWTAHQPPTLVLVPGAWHSPSHYSLLLAEIEKAGYPTSSARSPSCGSTDPYSQSVIGDAAFIRQNLLLPLINAGKDIVLVMHSYGGCPGAMAAKGLSKAEMPAASRKGGIIGLIFICAFVAQEGQSLIGSLPGKKLDPWVVDYGDGQLGLRDAKNVFYNDVSPQLASQAIIQLKNQSQNALETPSGPPAWSDSFYNGRRAYVVCTEDQAVPPIGQQLMIQHSGVKWDVANIPTGHSPFLSQPGSLAAYIMAEVAKFQGGASNPNQMLSISNTTEIPLGSAESSEPPNSALFSTVAVPSNLAAESGIASFSMGMESSNLIALLDLPADS</sequence>
<name>A0ABR4BQL8_9LECA</name>
<feature type="chain" id="PRO_5046228904" description="AB hydrolase-1 domain-containing protein" evidence="1">
    <location>
        <begin position="18"/>
        <end position="342"/>
    </location>
</feature>
<dbReference type="EMBL" id="JBHFEH010000001">
    <property type="protein sequence ID" value="KAL2059194.1"/>
    <property type="molecule type" value="Genomic_DNA"/>
</dbReference>